<evidence type="ECO:0000256" key="1">
    <source>
        <dbReference type="ARBA" id="ARBA00007068"/>
    </source>
</evidence>
<proteinExistence type="inferred from homology"/>
<dbReference type="Gene3D" id="3.60.70.12">
    <property type="entry name" value="L-amino peptidase D-ALA esterase/amidase"/>
    <property type="match status" value="1"/>
</dbReference>
<protein>
    <recommendedName>
        <fullName evidence="4">Aminopeptidase</fullName>
    </recommendedName>
</protein>
<keyword evidence="3" id="KW-1185">Reference proteome</keyword>
<dbReference type="AlphaFoldDB" id="A0A0L6CJH7"/>
<dbReference type="RefSeq" id="WP_050670050.1">
    <property type="nucleotide sequence ID" value="NZ_LAIR01000002.1"/>
</dbReference>
<dbReference type="Pfam" id="PF03576">
    <property type="entry name" value="Peptidase_S58"/>
    <property type="match status" value="1"/>
</dbReference>
<dbReference type="SUPFAM" id="SSF56266">
    <property type="entry name" value="DmpA/ArgJ-like"/>
    <property type="match status" value="1"/>
</dbReference>
<dbReference type="InterPro" id="IPR016117">
    <property type="entry name" value="ArgJ-like_dom_sf"/>
</dbReference>
<dbReference type="InterPro" id="IPR005321">
    <property type="entry name" value="Peptidase_S58_DmpA"/>
</dbReference>
<comment type="similarity">
    <text evidence="1">Belongs to the peptidase S58 family.</text>
</comment>
<reference evidence="3" key="1">
    <citation type="submission" date="2015-03" db="EMBL/GenBank/DDBJ databases">
        <title>Luteipulveratus halotolerans sp. nov., a novel actinobacterium (Dermacoccaceae) from Sarawak, Malaysia.</title>
        <authorList>
            <person name="Juboi H."/>
            <person name="Basik A."/>
            <person name="Shamsul S.S."/>
            <person name="Arnold P."/>
            <person name="Schmitt E.K."/>
            <person name="Sanglier J.-J."/>
            <person name="Yeo T."/>
        </authorList>
    </citation>
    <scope>NUCLEOTIDE SEQUENCE [LARGE SCALE GENOMIC DNA]</scope>
    <source>
        <strain evidence="3">C296001</strain>
    </source>
</reference>
<evidence type="ECO:0000313" key="2">
    <source>
        <dbReference type="EMBL" id="KNX37668.1"/>
    </source>
</evidence>
<dbReference type="GO" id="GO:0004177">
    <property type="term" value="F:aminopeptidase activity"/>
    <property type="evidence" value="ECO:0007669"/>
    <property type="project" value="TreeGrafter"/>
</dbReference>
<evidence type="ECO:0008006" key="4">
    <source>
        <dbReference type="Google" id="ProtNLM"/>
    </source>
</evidence>
<dbReference type="PATRIC" id="fig|1631356.3.peg.2305"/>
<comment type="caution">
    <text evidence="2">The sequence shown here is derived from an EMBL/GenBank/DDBJ whole genome shotgun (WGS) entry which is preliminary data.</text>
</comment>
<dbReference type="OrthoDB" id="9770388at2"/>
<dbReference type="STRING" id="1631356.VV01_11790"/>
<dbReference type="PANTHER" id="PTHR36512:SF3">
    <property type="entry name" value="BLR5678 PROTEIN"/>
    <property type="match status" value="1"/>
</dbReference>
<dbReference type="EMBL" id="LAIR01000002">
    <property type="protein sequence ID" value="KNX37668.1"/>
    <property type="molecule type" value="Genomic_DNA"/>
</dbReference>
<sequence>MRPPATVDVHALLQHSRPRGATDSITDVSGVRVGQVTVTDGADVHTGVTAIVPDQLNQQRKSLPCNVFVGNGHGKLIGATQVVELGTMETPVVLTATLSAFKAADALVGWVLDRPGRERTISLNPLVGECNDGWLSDIRARPVEAHHVVEALESASTDRPAEGSVGAGTGMRALGFKGGIGTASRTAGVGGSEHVVGVLVQSNFSGTLRVAGRTVVPPPTPDDPNHPDAQGNSCMIVVATDAALDARQLGRVARRAVFAMGRVGADYQHGSGDYGIAFSTAEQVLPPADSDLDALLLATLEATEAAIVHSLLAASTTTGRLGRTAVGLTPEMLLDQPR</sequence>
<dbReference type="Proteomes" id="UP000037397">
    <property type="component" value="Unassembled WGS sequence"/>
</dbReference>
<dbReference type="PANTHER" id="PTHR36512">
    <property type="entry name" value="D-AMINOPEPTIDASE"/>
    <property type="match status" value="1"/>
</dbReference>
<gene>
    <name evidence="2" type="ORF">VV01_11790</name>
</gene>
<evidence type="ECO:0000313" key="3">
    <source>
        <dbReference type="Proteomes" id="UP000037397"/>
    </source>
</evidence>
<organism evidence="2 3">
    <name type="scientific">Luteipulveratus halotolerans</name>
    <dbReference type="NCBI Taxonomy" id="1631356"/>
    <lineage>
        <taxon>Bacteria</taxon>
        <taxon>Bacillati</taxon>
        <taxon>Actinomycetota</taxon>
        <taxon>Actinomycetes</taxon>
        <taxon>Micrococcales</taxon>
        <taxon>Dermacoccaceae</taxon>
        <taxon>Luteipulveratus</taxon>
    </lineage>
</organism>
<name>A0A0L6CJH7_9MICO</name>
<accession>A0A0L6CJH7</accession>